<keyword evidence="2" id="KW-1185">Reference proteome</keyword>
<protein>
    <submittedName>
        <fullName evidence="1">Uncharacterized protein</fullName>
    </submittedName>
</protein>
<reference evidence="1 2" key="1">
    <citation type="submission" date="2016-12" db="EMBL/GenBank/DDBJ databases">
        <title>Study of bacterial adaptation to deep sea.</title>
        <authorList>
            <person name="Song J."/>
            <person name="Yoshizawa S."/>
            <person name="Kogure K."/>
        </authorList>
    </citation>
    <scope>NUCLEOTIDE SEQUENCE [LARGE SCALE GENOMIC DNA]</scope>
    <source>
        <strain evidence="1 2">SAORIC-165</strain>
    </source>
</reference>
<dbReference type="Proteomes" id="UP000239907">
    <property type="component" value="Unassembled WGS sequence"/>
</dbReference>
<accession>A0A2S7U0T5</accession>
<organism evidence="1 2">
    <name type="scientific">Rubritalea profundi</name>
    <dbReference type="NCBI Taxonomy" id="1658618"/>
    <lineage>
        <taxon>Bacteria</taxon>
        <taxon>Pseudomonadati</taxon>
        <taxon>Verrucomicrobiota</taxon>
        <taxon>Verrucomicrobiia</taxon>
        <taxon>Verrucomicrobiales</taxon>
        <taxon>Rubritaleaceae</taxon>
        <taxon>Rubritalea</taxon>
    </lineage>
</organism>
<dbReference type="AlphaFoldDB" id="A0A2S7U0T5"/>
<comment type="caution">
    <text evidence="1">The sequence shown here is derived from an EMBL/GenBank/DDBJ whole genome shotgun (WGS) entry which is preliminary data.</text>
</comment>
<evidence type="ECO:0000313" key="2">
    <source>
        <dbReference type="Proteomes" id="UP000239907"/>
    </source>
</evidence>
<dbReference type="EMBL" id="MQWA01000001">
    <property type="protein sequence ID" value="PQJ28117.1"/>
    <property type="molecule type" value="Genomic_DNA"/>
</dbReference>
<proteinExistence type="predicted"/>
<evidence type="ECO:0000313" key="1">
    <source>
        <dbReference type="EMBL" id="PQJ28117.1"/>
    </source>
</evidence>
<gene>
    <name evidence="1" type="ORF">BSZ32_06110</name>
</gene>
<name>A0A2S7U0T5_9BACT</name>
<sequence>MPLVTFDFDCFDEITGRLADKCRSKYRFRKVIASVYVDAASGCHVCQFTILIERALHVGSVYAGSDTDWVGFVRPNAV</sequence>